<keyword evidence="2" id="KW-0804">Transcription</keyword>
<dbReference type="STRING" id="100884.GCA_000269565_02816"/>
<name>E7G881_9FIRM</name>
<dbReference type="GeneID" id="78230619"/>
<comment type="caution">
    <text evidence="4">The sequence shown here is derived from an EMBL/GenBank/DDBJ whole genome shotgun (WGS) entry which is preliminary data.</text>
</comment>
<organism evidence="4 5">
    <name type="scientific">Coprobacillus cateniformis</name>
    <dbReference type="NCBI Taxonomy" id="100884"/>
    <lineage>
        <taxon>Bacteria</taxon>
        <taxon>Bacillati</taxon>
        <taxon>Bacillota</taxon>
        <taxon>Erysipelotrichia</taxon>
        <taxon>Erysipelotrichales</taxon>
        <taxon>Coprobacillaceae</taxon>
        <taxon>Coprobacillus</taxon>
    </lineage>
</organism>
<proteinExistence type="predicted"/>
<protein>
    <recommendedName>
        <fullName evidence="3">HTH deoR-type domain-containing protein</fullName>
    </recommendedName>
</protein>
<feature type="domain" description="HTH deoR-type" evidence="3">
    <location>
        <begin position="3"/>
        <end position="58"/>
    </location>
</feature>
<dbReference type="InterPro" id="IPR014036">
    <property type="entry name" value="DeoR-like_C"/>
</dbReference>
<dbReference type="EMBL" id="ADKX01000015">
    <property type="protein sequence ID" value="EFW05800.1"/>
    <property type="molecule type" value="Genomic_DNA"/>
</dbReference>
<evidence type="ECO:0000313" key="5">
    <source>
        <dbReference type="Proteomes" id="UP000003157"/>
    </source>
</evidence>
<dbReference type="InterPro" id="IPR050313">
    <property type="entry name" value="Carb_Metab_HTH_regulators"/>
</dbReference>
<keyword evidence="5" id="KW-1185">Reference proteome</keyword>
<dbReference type="OrthoDB" id="9797223at2"/>
<dbReference type="Pfam" id="PF00455">
    <property type="entry name" value="DeoRC"/>
    <property type="match status" value="1"/>
</dbReference>
<dbReference type="SUPFAM" id="SSF100950">
    <property type="entry name" value="NagB/RpiA/CoA transferase-like"/>
    <property type="match status" value="1"/>
</dbReference>
<dbReference type="SMART" id="SM01134">
    <property type="entry name" value="DeoRC"/>
    <property type="match status" value="1"/>
</dbReference>
<dbReference type="AlphaFoldDB" id="E7G881"/>
<dbReference type="GO" id="GO:0003700">
    <property type="term" value="F:DNA-binding transcription factor activity"/>
    <property type="evidence" value="ECO:0007669"/>
    <property type="project" value="InterPro"/>
</dbReference>
<dbReference type="Pfam" id="PF08220">
    <property type="entry name" value="HTH_DeoR"/>
    <property type="match status" value="1"/>
</dbReference>
<dbReference type="PROSITE" id="PS51000">
    <property type="entry name" value="HTH_DEOR_2"/>
    <property type="match status" value="1"/>
</dbReference>
<reference evidence="4 5" key="1">
    <citation type="submission" date="2010-12" db="EMBL/GenBank/DDBJ databases">
        <title>The Genome Sequence of Coprobacillus sp. strain 29_1.</title>
        <authorList>
            <consortium name="The Broad Institute Genome Sequencing Platform"/>
            <person name="Earl A."/>
            <person name="Ward D."/>
            <person name="Feldgarden M."/>
            <person name="Gevers D."/>
            <person name="Daigneault M."/>
            <person name="Sibley C.D."/>
            <person name="White A."/>
            <person name="Strauss J."/>
            <person name="Allen-Vercoe E."/>
            <person name="Young S.K."/>
            <person name="Zeng Q."/>
            <person name="Gargeya S."/>
            <person name="Fitzgerald M."/>
            <person name="Haas B."/>
            <person name="Abouelleil A."/>
            <person name="Alvarado L."/>
            <person name="Arachchi H.M."/>
            <person name="Berlin A."/>
            <person name="Brown A."/>
            <person name="Chapman S.B."/>
            <person name="Chen Z."/>
            <person name="Dunbar C."/>
            <person name="Freedman E."/>
            <person name="Gearin G."/>
            <person name="Gellesch M."/>
            <person name="Goldberg J."/>
            <person name="Griggs A."/>
            <person name="Gujja S."/>
            <person name="Heilman E."/>
            <person name="Heiman D."/>
            <person name="Howarth C."/>
            <person name="Larson L."/>
            <person name="Lui A."/>
            <person name="MacDonald P.J.P."/>
            <person name="Mehta T."/>
            <person name="Montmayeur A."/>
            <person name="Murphy C."/>
            <person name="Neiman D."/>
            <person name="Pearson M."/>
            <person name="Priest M."/>
            <person name="Roberts A."/>
            <person name="Saif S."/>
            <person name="Shea T."/>
            <person name="Shenoy N."/>
            <person name="Sisk P."/>
            <person name="Stolte C."/>
            <person name="Sykes S."/>
            <person name="White J."/>
            <person name="Yandava C."/>
            <person name="Nusbaum C."/>
            <person name="Birren B."/>
        </authorList>
    </citation>
    <scope>NUCLEOTIDE SEQUENCE [LARGE SCALE GENOMIC DNA]</scope>
    <source>
        <strain evidence="4 5">29_1</strain>
    </source>
</reference>
<accession>E7G881</accession>
<dbReference type="Proteomes" id="UP000003157">
    <property type="component" value="Unassembled WGS sequence"/>
</dbReference>
<dbReference type="PANTHER" id="PTHR30363">
    <property type="entry name" value="HTH-TYPE TRANSCRIPTIONAL REGULATOR SRLR-RELATED"/>
    <property type="match status" value="1"/>
</dbReference>
<evidence type="ECO:0000259" key="3">
    <source>
        <dbReference type="PROSITE" id="PS51000"/>
    </source>
</evidence>
<evidence type="ECO:0000313" key="4">
    <source>
        <dbReference type="EMBL" id="EFW05800.1"/>
    </source>
</evidence>
<dbReference type="InterPro" id="IPR037171">
    <property type="entry name" value="NagB/RpiA_transferase-like"/>
</dbReference>
<dbReference type="PANTHER" id="PTHR30363:SF44">
    <property type="entry name" value="AGA OPERON TRANSCRIPTIONAL REPRESSOR-RELATED"/>
    <property type="match status" value="1"/>
</dbReference>
<dbReference type="SMART" id="SM00420">
    <property type="entry name" value="HTH_DEOR"/>
    <property type="match status" value="1"/>
</dbReference>
<dbReference type="RefSeq" id="WP_008788085.1">
    <property type="nucleotide sequence ID" value="NZ_AKCB01000002.1"/>
</dbReference>
<gene>
    <name evidence="4" type="ORF">HMPREF9488_00969</name>
</gene>
<dbReference type="HOGENOM" id="CLU_060699_1_4_9"/>
<keyword evidence="1" id="KW-0805">Transcription regulation</keyword>
<dbReference type="InterPro" id="IPR001034">
    <property type="entry name" value="DeoR_HTH"/>
</dbReference>
<dbReference type="SUPFAM" id="SSF46785">
    <property type="entry name" value="Winged helix' DNA-binding domain"/>
    <property type="match status" value="1"/>
</dbReference>
<dbReference type="eggNOG" id="COG1349">
    <property type="taxonomic scope" value="Bacteria"/>
</dbReference>
<dbReference type="InterPro" id="IPR036390">
    <property type="entry name" value="WH_DNA-bd_sf"/>
</dbReference>
<evidence type="ECO:0000256" key="1">
    <source>
        <dbReference type="ARBA" id="ARBA00023015"/>
    </source>
</evidence>
<evidence type="ECO:0000256" key="2">
    <source>
        <dbReference type="ARBA" id="ARBA00023163"/>
    </source>
</evidence>
<sequence length="253" mass="28406">MFAQERQESIVSQVNIEGSVRVKDLSVKFAVTEDCIRKDLAILEKRGLLKKAYGGAVSVRQNPHMYNSEERKNTPNHERVLIAQKAMTLIHERDTIFLDVSLASVEIAKLLSESSLQMTVMTNMIDVLNILSHSSHISIVFIGGQLNQECDGFWGSLSVQMIQLFKIDKAFLGVVGVNTLTGQLSTYHVDDGFMKKTLIQQSQMSYLLCEERKFKEDGSFVFASLNDVSGLLTSKELHTNIKEDLEDYGLVII</sequence>